<evidence type="ECO:0000256" key="5">
    <source>
        <dbReference type="SAM" id="MobiDB-lite"/>
    </source>
</evidence>
<comment type="caution">
    <text evidence="7">The sequence shown here is derived from an EMBL/GenBank/DDBJ whole genome shotgun (WGS) entry which is preliminary data.</text>
</comment>
<dbReference type="EMBL" id="JANBPU010000026">
    <property type="protein sequence ID" value="KAJ1919490.1"/>
    <property type="molecule type" value="Genomic_DNA"/>
</dbReference>
<dbReference type="Pfam" id="PF00097">
    <property type="entry name" value="zf-C3HC4"/>
    <property type="match status" value="1"/>
</dbReference>
<feature type="compositionally biased region" description="Polar residues" evidence="5">
    <location>
        <begin position="29"/>
        <end position="42"/>
    </location>
</feature>
<dbReference type="Proteomes" id="UP001150538">
    <property type="component" value="Unassembled WGS sequence"/>
</dbReference>
<evidence type="ECO:0000256" key="2">
    <source>
        <dbReference type="ARBA" id="ARBA00022771"/>
    </source>
</evidence>
<dbReference type="InterPro" id="IPR001841">
    <property type="entry name" value="Znf_RING"/>
</dbReference>
<evidence type="ECO:0000256" key="1">
    <source>
        <dbReference type="ARBA" id="ARBA00022723"/>
    </source>
</evidence>
<evidence type="ECO:0000313" key="7">
    <source>
        <dbReference type="EMBL" id="KAJ1919490.1"/>
    </source>
</evidence>
<evidence type="ECO:0000313" key="8">
    <source>
        <dbReference type="Proteomes" id="UP001150538"/>
    </source>
</evidence>
<dbReference type="PROSITE" id="PS00518">
    <property type="entry name" value="ZF_RING_1"/>
    <property type="match status" value="1"/>
</dbReference>
<name>A0A9W8DVE8_9FUNG</name>
<dbReference type="PROSITE" id="PS50089">
    <property type="entry name" value="ZF_RING_2"/>
    <property type="match status" value="1"/>
</dbReference>
<gene>
    <name evidence="7" type="ORF">H4219_001961</name>
</gene>
<dbReference type="GO" id="GO:0008270">
    <property type="term" value="F:zinc ion binding"/>
    <property type="evidence" value="ECO:0007669"/>
    <property type="project" value="UniProtKB-KW"/>
</dbReference>
<dbReference type="InterPro" id="IPR018957">
    <property type="entry name" value="Znf_C3HC4_RING-type"/>
</dbReference>
<organism evidence="7 8">
    <name type="scientific">Mycoemilia scoparia</name>
    <dbReference type="NCBI Taxonomy" id="417184"/>
    <lineage>
        <taxon>Eukaryota</taxon>
        <taxon>Fungi</taxon>
        <taxon>Fungi incertae sedis</taxon>
        <taxon>Zoopagomycota</taxon>
        <taxon>Kickxellomycotina</taxon>
        <taxon>Kickxellomycetes</taxon>
        <taxon>Kickxellales</taxon>
        <taxon>Kickxellaceae</taxon>
        <taxon>Mycoemilia</taxon>
    </lineage>
</organism>
<feature type="region of interest" description="Disordered" evidence="5">
    <location>
        <begin position="19"/>
        <end position="43"/>
    </location>
</feature>
<reference evidence="7" key="1">
    <citation type="submission" date="2022-07" db="EMBL/GenBank/DDBJ databases">
        <title>Phylogenomic reconstructions and comparative analyses of Kickxellomycotina fungi.</title>
        <authorList>
            <person name="Reynolds N.K."/>
            <person name="Stajich J.E."/>
            <person name="Barry K."/>
            <person name="Grigoriev I.V."/>
            <person name="Crous P."/>
            <person name="Smith M.E."/>
        </authorList>
    </citation>
    <scope>NUCLEOTIDE SEQUENCE</scope>
    <source>
        <strain evidence="7">NBRC 100468</strain>
    </source>
</reference>
<dbReference type="AlphaFoldDB" id="A0A9W8DVE8"/>
<evidence type="ECO:0000256" key="4">
    <source>
        <dbReference type="PROSITE-ProRule" id="PRU00175"/>
    </source>
</evidence>
<protein>
    <recommendedName>
        <fullName evidence="6">RING-type domain-containing protein</fullName>
    </recommendedName>
</protein>
<keyword evidence="3" id="KW-0862">Zinc</keyword>
<sequence length="547" mass="60216">MSESDSDIEFFDQLKQLRNLGGFSGEPDPSNTQSGLLNTDFNLNEKDKNQQELRHVPKVTQGSSNDINSSPHKYKNAIFPEALCGGKADKLPSLKIDLGVDSFSSDEDVGNPIVSDTGDENEDIYNIPKFLCEGTSKAKLPKNTLLSQTTSDSRKQDAGSPKTKAGLNSLKSAQAGVQNNDTSTFGLGEFDNVIVTDGDLDRIRQKLNEEEAKTQQQIIRELRERLLDYKQCSTEASSSSADGSSGYDTSQVLDDVCIIAQFYTLGYGSLSMNPNCLLWRGCLVSHISPVDEDFSEGHPSESCTYTSEETYLVFPSNSLSDMRVKVIDGDPIILTTLAEDLGIGFVPQPALNEQQCNAIIDKMKTTIKPGISAHFKHEIVEIDAQSISDNNIEDIKWEYMVQLVESGLELIKSNSSDPNSIQVNGLMHNSEFRNKANKLVERFVMDLNHLAASHQTDTGPICNSSAGQICNLCFDNIANEVLNPCAHRVCSTCLSSLVAVHKEKLKSADSVARSNSPTQDHHRAEQRPEIIFFCPWDRSPVTFTTQP</sequence>
<feature type="domain" description="RING-type" evidence="6">
    <location>
        <begin position="470"/>
        <end position="538"/>
    </location>
</feature>
<dbReference type="Gene3D" id="3.30.40.10">
    <property type="entry name" value="Zinc/RING finger domain, C3HC4 (zinc finger)"/>
    <property type="match status" value="1"/>
</dbReference>
<feature type="region of interest" description="Disordered" evidence="5">
    <location>
        <begin position="143"/>
        <end position="166"/>
    </location>
</feature>
<evidence type="ECO:0000259" key="6">
    <source>
        <dbReference type="PROSITE" id="PS50089"/>
    </source>
</evidence>
<keyword evidence="1" id="KW-0479">Metal-binding</keyword>
<accession>A0A9W8DVE8</accession>
<dbReference type="InterPro" id="IPR017907">
    <property type="entry name" value="Znf_RING_CS"/>
</dbReference>
<dbReference type="OrthoDB" id="5593102at2759"/>
<proteinExistence type="predicted"/>
<dbReference type="SUPFAM" id="SSF57850">
    <property type="entry name" value="RING/U-box"/>
    <property type="match status" value="1"/>
</dbReference>
<keyword evidence="2 4" id="KW-0863">Zinc-finger</keyword>
<evidence type="ECO:0000256" key="3">
    <source>
        <dbReference type="ARBA" id="ARBA00022833"/>
    </source>
</evidence>
<dbReference type="InterPro" id="IPR013083">
    <property type="entry name" value="Znf_RING/FYVE/PHD"/>
</dbReference>
<keyword evidence="8" id="KW-1185">Reference proteome</keyword>